<dbReference type="PANTHER" id="PTHR37402:SF1">
    <property type="entry name" value="GRAM DOMAIN-CONTAINING PROTEIN 4"/>
    <property type="match status" value="1"/>
</dbReference>
<reference evidence="3" key="1">
    <citation type="journal article" date="2013" name="Genetics">
        <title>The draft genome and transcriptome of Panagrellus redivivus are shaped by the harsh demands of a free-living lifestyle.</title>
        <authorList>
            <person name="Srinivasan J."/>
            <person name="Dillman A.R."/>
            <person name="Macchietto M.G."/>
            <person name="Heikkinen L."/>
            <person name="Lakso M."/>
            <person name="Fracchia K.M."/>
            <person name="Antoshechkin I."/>
            <person name="Mortazavi A."/>
            <person name="Wong G."/>
            <person name="Sternberg P.W."/>
        </authorList>
    </citation>
    <scope>NUCLEOTIDE SEQUENCE [LARGE SCALE GENOMIC DNA]</scope>
    <source>
        <strain evidence="3">MT8872</strain>
    </source>
</reference>
<sequence>MIANDSFSSSGDESTPPPEPYDSPSGIDVQLLNILKKNYDIISFITDIERSESPALTMSSQAKLNLPTKKGSDQDNIQDRSSPLPSVRHRTRSIAVPSLVVREPPSSSSSSESLSMADLNVIDEDSAPESNTKEGVWFQLRSHWDGFVTEVSQALDETNEDVKARPPLEPPKLSAYALRRDIKRCLAESQPYIETANGLRDLFTWKNPVASLCLFFVYMYCTYRGWVTSLVLFLILFQLVLNYLTEHKNIKLGLYFLPRKEINIKRMDLSGAQLVFDVARRAQVLLTVAADIFEKAKALFTWKRPDVTFKFFMIILFFFISSITFTTNTCMTVVGLALGGKAFITTYLFHRFPKLQRTFDVIVYFYDRLPTTRRLSESKPSLQKQFTGSLDVLKVNWKTSGENLSKSPSTISISVPTVECRRRSIGVIPIPKSIVNMTTPQLKRAVISETPINTDEVPDETDEQSTSDIECNDDMFIITRSCVIVDKDKPFPRGMSSGTLLLNEKMLGFRYQRVRDGVREMLQIPFSDIQSVRKIRTLNVFTLMPGASKALEIRLLARKKPIQFIGVPKRDEFYESLVEAARITGVELGFADEE</sequence>
<dbReference type="PANTHER" id="PTHR37402">
    <property type="entry name" value="GRAM DOMAIN-CONTAINING PROTEIN 4"/>
    <property type="match status" value="1"/>
</dbReference>
<feature type="region of interest" description="Disordered" evidence="1">
    <location>
        <begin position="65"/>
        <end position="89"/>
    </location>
</feature>
<organism evidence="3 4">
    <name type="scientific">Panagrellus redivivus</name>
    <name type="common">Microworm</name>
    <dbReference type="NCBI Taxonomy" id="6233"/>
    <lineage>
        <taxon>Eukaryota</taxon>
        <taxon>Metazoa</taxon>
        <taxon>Ecdysozoa</taxon>
        <taxon>Nematoda</taxon>
        <taxon>Chromadorea</taxon>
        <taxon>Rhabditida</taxon>
        <taxon>Tylenchina</taxon>
        <taxon>Panagrolaimomorpha</taxon>
        <taxon>Panagrolaimoidea</taxon>
        <taxon>Panagrolaimidae</taxon>
        <taxon>Panagrellus</taxon>
    </lineage>
</organism>
<reference evidence="4" key="2">
    <citation type="submission" date="2020-10" db="UniProtKB">
        <authorList>
            <consortium name="WormBaseParasite"/>
        </authorList>
    </citation>
    <scope>IDENTIFICATION</scope>
</reference>
<evidence type="ECO:0000313" key="3">
    <source>
        <dbReference type="Proteomes" id="UP000492821"/>
    </source>
</evidence>
<feature type="transmembrane region" description="Helical" evidence="2">
    <location>
        <begin position="307"/>
        <end position="325"/>
    </location>
</feature>
<dbReference type="Gene3D" id="2.30.29.30">
    <property type="entry name" value="Pleckstrin-homology domain (PH domain)/Phosphotyrosine-binding domain (PTB)"/>
    <property type="match status" value="1"/>
</dbReference>
<name>A0A7E4UU71_PANRE</name>
<proteinExistence type="predicted"/>
<feature type="compositionally biased region" description="Polar residues" evidence="1">
    <location>
        <begin position="1"/>
        <end position="13"/>
    </location>
</feature>
<dbReference type="InterPro" id="IPR037847">
    <property type="entry name" value="GRAMDC4"/>
</dbReference>
<evidence type="ECO:0000256" key="1">
    <source>
        <dbReference type="SAM" id="MobiDB-lite"/>
    </source>
</evidence>
<feature type="region of interest" description="Disordered" evidence="1">
    <location>
        <begin position="1"/>
        <end position="26"/>
    </location>
</feature>
<keyword evidence="2" id="KW-0472">Membrane</keyword>
<dbReference type="GO" id="GO:0006915">
    <property type="term" value="P:apoptotic process"/>
    <property type="evidence" value="ECO:0007669"/>
    <property type="project" value="InterPro"/>
</dbReference>
<keyword evidence="2" id="KW-0812">Transmembrane</keyword>
<protein>
    <submittedName>
        <fullName evidence="4">GRAM domain-containing protein</fullName>
    </submittedName>
</protein>
<accession>A0A7E4UU71</accession>
<dbReference type="GO" id="GO:0034164">
    <property type="term" value="P:negative regulation of toll-like receptor 9 signaling pathway"/>
    <property type="evidence" value="ECO:0007669"/>
    <property type="project" value="TreeGrafter"/>
</dbReference>
<keyword evidence="2" id="KW-1133">Transmembrane helix</keyword>
<dbReference type="AlphaFoldDB" id="A0A7E4UU71"/>
<dbReference type="WBParaSite" id="Pan_g12913.t1">
    <property type="protein sequence ID" value="Pan_g12913.t1"/>
    <property type="gene ID" value="Pan_g12913"/>
</dbReference>
<dbReference type="InterPro" id="IPR011993">
    <property type="entry name" value="PH-like_dom_sf"/>
</dbReference>
<evidence type="ECO:0000256" key="2">
    <source>
        <dbReference type="SAM" id="Phobius"/>
    </source>
</evidence>
<keyword evidence="3" id="KW-1185">Reference proteome</keyword>
<evidence type="ECO:0000313" key="4">
    <source>
        <dbReference type="WBParaSite" id="Pan_g12913.t1"/>
    </source>
</evidence>
<feature type="transmembrane region" description="Helical" evidence="2">
    <location>
        <begin position="223"/>
        <end position="244"/>
    </location>
</feature>
<dbReference type="Proteomes" id="UP000492821">
    <property type="component" value="Unassembled WGS sequence"/>
</dbReference>